<proteinExistence type="predicted"/>
<evidence type="ECO:0000313" key="1">
    <source>
        <dbReference type="EMBL" id="CAF4788052.1"/>
    </source>
</evidence>
<organism evidence="1 3">
    <name type="scientific">Rotaria socialis</name>
    <dbReference type="NCBI Taxonomy" id="392032"/>
    <lineage>
        <taxon>Eukaryota</taxon>
        <taxon>Metazoa</taxon>
        <taxon>Spiralia</taxon>
        <taxon>Gnathifera</taxon>
        <taxon>Rotifera</taxon>
        <taxon>Eurotatoria</taxon>
        <taxon>Bdelloidea</taxon>
        <taxon>Philodinida</taxon>
        <taxon>Philodinidae</taxon>
        <taxon>Rotaria</taxon>
    </lineage>
</organism>
<keyword evidence="3" id="KW-1185">Reference proteome</keyword>
<reference evidence="1" key="1">
    <citation type="submission" date="2021-02" db="EMBL/GenBank/DDBJ databases">
        <authorList>
            <person name="Nowell W R."/>
        </authorList>
    </citation>
    <scope>NUCLEOTIDE SEQUENCE</scope>
</reference>
<name>A0A821NMG4_9BILA</name>
<gene>
    <name evidence="1" type="ORF">UJA718_LOCUS40702</name>
    <name evidence="2" type="ORF">UJA718_LOCUS40703</name>
</gene>
<dbReference type="EMBL" id="CAJOBP010045776">
    <property type="protein sequence ID" value="CAF4788071.1"/>
    <property type="molecule type" value="Genomic_DNA"/>
</dbReference>
<dbReference type="EMBL" id="CAJOBP010045774">
    <property type="protein sequence ID" value="CAF4788052.1"/>
    <property type="molecule type" value="Genomic_DNA"/>
</dbReference>
<comment type="caution">
    <text evidence="1">The sequence shown here is derived from an EMBL/GenBank/DDBJ whole genome shotgun (WGS) entry which is preliminary data.</text>
</comment>
<dbReference type="Proteomes" id="UP000663873">
    <property type="component" value="Unassembled WGS sequence"/>
</dbReference>
<evidence type="ECO:0000313" key="3">
    <source>
        <dbReference type="Proteomes" id="UP000663873"/>
    </source>
</evidence>
<dbReference type="AlphaFoldDB" id="A0A821NMG4"/>
<feature type="non-terminal residue" evidence="1">
    <location>
        <position position="52"/>
    </location>
</feature>
<accession>A0A821NMG4</accession>
<protein>
    <submittedName>
        <fullName evidence="1">Uncharacterized protein</fullName>
    </submittedName>
</protein>
<sequence>MQSFVRFLQTTKGGYDLYRFWMDCEFFKDTMLGLDQVENVVARTRLFRDLND</sequence>
<evidence type="ECO:0000313" key="2">
    <source>
        <dbReference type="EMBL" id="CAF4788071.1"/>
    </source>
</evidence>